<dbReference type="Pfam" id="PF09340">
    <property type="entry name" value="NuA4"/>
    <property type="match status" value="1"/>
</dbReference>
<gene>
    <name evidence="11" type="ORF">PHSY_005622</name>
</gene>
<evidence type="ECO:0000256" key="2">
    <source>
        <dbReference type="ARBA" id="ARBA00010916"/>
    </source>
</evidence>
<evidence type="ECO:0000256" key="9">
    <source>
        <dbReference type="RuleBase" id="RU368022"/>
    </source>
</evidence>
<evidence type="ECO:0000256" key="3">
    <source>
        <dbReference type="ARBA" id="ARBA00018504"/>
    </source>
</evidence>
<dbReference type="STRING" id="1305764.R9P9K9"/>
<reference evidence="12" key="1">
    <citation type="journal article" date="2013" name="Genome Announc.">
        <title>Draft genome sequence of the basidiomycetous yeast-like fungus Pseudozyma hubeiensis SY62, which produces an abundant amount of the biosurfactant mannosylerythritol lipids.</title>
        <authorList>
            <person name="Konishi M."/>
            <person name="Hatada Y."/>
            <person name="Horiuchi J."/>
        </authorList>
    </citation>
    <scope>NUCLEOTIDE SEQUENCE [LARGE SCALE GENOMIC DNA]</scope>
    <source>
        <strain evidence="12">SY62</strain>
    </source>
</reference>
<keyword evidence="8 9" id="KW-0539">Nucleus</keyword>
<evidence type="ECO:0000256" key="7">
    <source>
        <dbReference type="ARBA" id="ARBA00023163"/>
    </source>
</evidence>
<organism evidence="11 12">
    <name type="scientific">Pseudozyma hubeiensis (strain SY62)</name>
    <name type="common">Yeast</name>
    <dbReference type="NCBI Taxonomy" id="1305764"/>
    <lineage>
        <taxon>Eukaryota</taxon>
        <taxon>Fungi</taxon>
        <taxon>Dikarya</taxon>
        <taxon>Basidiomycota</taxon>
        <taxon>Ustilaginomycotina</taxon>
        <taxon>Ustilaginomycetes</taxon>
        <taxon>Ustilaginales</taxon>
        <taxon>Ustilaginaceae</taxon>
        <taxon>Pseudozyma</taxon>
    </lineage>
</organism>
<feature type="compositionally biased region" description="Gly residues" evidence="10">
    <location>
        <begin position="220"/>
        <end position="238"/>
    </location>
</feature>
<dbReference type="HOGENOM" id="CLU_1152198_0_0_1"/>
<evidence type="ECO:0000256" key="10">
    <source>
        <dbReference type="SAM" id="MobiDB-lite"/>
    </source>
</evidence>
<dbReference type="InterPro" id="IPR015418">
    <property type="entry name" value="Eaf6"/>
</dbReference>
<keyword evidence="9" id="KW-0227">DNA damage</keyword>
<protein>
    <recommendedName>
        <fullName evidence="3 9">Chromatin modification-related protein EAF6</fullName>
    </recommendedName>
</protein>
<dbReference type="OrthoDB" id="440324at2759"/>
<keyword evidence="7 9" id="KW-0804">Transcription</keyword>
<sequence length="274" mass="27770">MAPTATNTASTTTSAAGAAAPTSSASTSALPTSLEEATQRYHATKLTLRTGLANKRVIDRSLIDLESQIYLFEGSYLQTTSSSGGNIVKGFDSYLKNSASTTSRSGNSQNLGAEVPVEDRIFSLSSATYQKSLELKANEGLLDEETKTGELESDTSATPVVKKKKDKEAMQSGSKDSAVKKKKDKERSQTPQVGKTGGKNADAGANATTAAGSTPTKSTTGGGGGGKASSSAGAGGGTATKLKRKNTDGAAAAAGSSGVSTPSGKAVKRKKDDD</sequence>
<dbReference type="GO" id="GO:0035267">
    <property type="term" value="C:NuA4 histone acetyltransferase complex"/>
    <property type="evidence" value="ECO:0007669"/>
    <property type="project" value="UniProtKB-UniRule"/>
</dbReference>
<accession>R9P9K9</accession>
<evidence type="ECO:0000256" key="4">
    <source>
        <dbReference type="ARBA" id="ARBA00022853"/>
    </source>
</evidence>
<dbReference type="AlphaFoldDB" id="R9P9K9"/>
<keyword evidence="5 9" id="KW-0805">Transcription regulation</keyword>
<evidence type="ECO:0000256" key="1">
    <source>
        <dbReference type="ARBA" id="ARBA00004123"/>
    </source>
</evidence>
<comment type="subunit">
    <text evidence="9">Component of the NuA4 histone acetyltransferase complex.</text>
</comment>
<keyword evidence="6" id="KW-0175">Coiled coil</keyword>
<feature type="region of interest" description="Disordered" evidence="10">
    <location>
        <begin position="144"/>
        <end position="274"/>
    </location>
</feature>
<name>R9P9K9_PSEHS</name>
<keyword evidence="12" id="KW-1185">Reference proteome</keyword>
<dbReference type="GO" id="GO:0006281">
    <property type="term" value="P:DNA repair"/>
    <property type="evidence" value="ECO:0007669"/>
    <property type="project" value="UniProtKB-UniRule"/>
</dbReference>
<evidence type="ECO:0000256" key="6">
    <source>
        <dbReference type="ARBA" id="ARBA00023054"/>
    </source>
</evidence>
<evidence type="ECO:0000313" key="12">
    <source>
        <dbReference type="Proteomes" id="UP000014071"/>
    </source>
</evidence>
<evidence type="ECO:0000313" key="11">
    <source>
        <dbReference type="EMBL" id="GAC98034.1"/>
    </source>
</evidence>
<keyword evidence="4 9" id="KW-0156">Chromatin regulator</keyword>
<evidence type="ECO:0000256" key="5">
    <source>
        <dbReference type="ARBA" id="ARBA00023015"/>
    </source>
</evidence>
<evidence type="ECO:0000256" key="8">
    <source>
        <dbReference type="ARBA" id="ARBA00023242"/>
    </source>
</evidence>
<keyword evidence="9" id="KW-0234">DNA repair</keyword>
<dbReference type="GO" id="GO:0005634">
    <property type="term" value="C:nucleus"/>
    <property type="evidence" value="ECO:0007669"/>
    <property type="project" value="UniProtKB-SubCell"/>
</dbReference>
<dbReference type="EMBL" id="DF238815">
    <property type="protein sequence ID" value="GAC98034.1"/>
    <property type="molecule type" value="Genomic_DNA"/>
</dbReference>
<comment type="function">
    <text evidence="9">Component of the NuA4 histone acetyltransferase complex which is involved in transcriptional activation of selected genes principally by acetylation of nucleosomal histone H4 and H2A. The NuA4 complex is also involved in DNA repair.</text>
</comment>
<comment type="subcellular location">
    <subcellularLocation>
        <location evidence="1 9">Nucleus</location>
    </subcellularLocation>
</comment>
<dbReference type="RefSeq" id="XP_012191621.1">
    <property type="nucleotide sequence ID" value="XM_012336231.1"/>
</dbReference>
<proteinExistence type="inferred from homology"/>
<comment type="similarity">
    <text evidence="2 9">Belongs to the EAF6 family.</text>
</comment>
<dbReference type="Proteomes" id="UP000014071">
    <property type="component" value="Unassembled WGS sequence"/>
</dbReference>
<dbReference type="GO" id="GO:0006325">
    <property type="term" value="P:chromatin organization"/>
    <property type="evidence" value="ECO:0007669"/>
    <property type="project" value="UniProtKB-KW"/>
</dbReference>
<dbReference type="PANTHER" id="PTHR13476">
    <property type="entry name" value="CHROMATIN MODIFICATION-RELATED PROTEIN MEAF6"/>
    <property type="match status" value="1"/>
</dbReference>
<dbReference type="eggNOG" id="KOG3856">
    <property type="taxonomic scope" value="Eukaryota"/>
</dbReference>
<feature type="region of interest" description="Disordered" evidence="10">
    <location>
        <begin position="1"/>
        <end position="33"/>
    </location>
</feature>
<feature type="compositionally biased region" description="Low complexity" evidence="10">
    <location>
        <begin position="249"/>
        <end position="264"/>
    </location>
</feature>
<dbReference type="GeneID" id="24110900"/>
<feature type="compositionally biased region" description="Low complexity" evidence="10">
    <location>
        <begin position="198"/>
        <end position="219"/>
    </location>
</feature>